<evidence type="ECO:0000256" key="7">
    <source>
        <dbReference type="PROSITE-ProRule" id="PRU00042"/>
    </source>
</evidence>
<dbReference type="GO" id="GO:0008270">
    <property type="term" value="F:zinc ion binding"/>
    <property type="evidence" value="ECO:0007669"/>
    <property type="project" value="UniProtKB-KW"/>
</dbReference>
<keyword evidence="6" id="KW-0539">Nucleus</keyword>
<dbReference type="GO" id="GO:0000981">
    <property type="term" value="F:DNA-binding transcription factor activity, RNA polymerase II-specific"/>
    <property type="evidence" value="ECO:0007669"/>
    <property type="project" value="InterPro"/>
</dbReference>
<dbReference type="SMART" id="SM00355">
    <property type="entry name" value="ZnF_C2H2"/>
    <property type="match status" value="2"/>
</dbReference>
<evidence type="ECO:0000313" key="10">
    <source>
        <dbReference type="EMBL" id="WVN87696.1"/>
    </source>
</evidence>
<keyword evidence="2" id="KW-0479">Metal-binding</keyword>
<gene>
    <name evidence="10" type="ORF">L203_102884</name>
</gene>
<reference evidence="10" key="3">
    <citation type="submission" date="2024-01" db="EMBL/GenBank/DDBJ databases">
        <authorList>
            <person name="Coelho M.A."/>
            <person name="David-Palma M."/>
            <person name="Shea T."/>
            <person name="Sun S."/>
            <person name="Cuomo C.A."/>
            <person name="Heitman J."/>
        </authorList>
    </citation>
    <scope>NUCLEOTIDE SEQUENCE</scope>
    <source>
        <strain evidence="10">CBS 7841</strain>
    </source>
</reference>
<dbReference type="InterPro" id="IPR036236">
    <property type="entry name" value="Znf_C2H2_sf"/>
</dbReference>
<dbReference type="Gene3D" id="3.30.160.60">
    <property type="entry name" value="Classic Zinc Finger"/>
    <property type="match status" value="1"/>
</dbReference>
<evidence type="ECO:0000256" key="8">
    <source>
        <dbReference type="SAM" id="MobiDB-lite"/>
    </source>
</evidence>
<evidence type="ECO:0000256" key="6">
    <source>
        <dbReference type="ARBA" id="ARBA00023242"/>
    </source>
</evidence>
<feature type="region of interest" description="Disordered" evidence="8">
    <location>
        <begin position="60"/>
        <end position="92"/>
    </location>
</feature>
<keyword evidence="11" id="KW-1185">Reference proteome</keyword>
<keyword evidence="4 7" id="KW-0863">Zinc-finger</keyword>
<dbReference type="KEGG" id="cdep:91087095"/>
<dbReference type="InterPro" id="IPR007219">
    <property type="entry name" value="XnlR_reg_dom"/>
</dbReference>
<evidence type="ECO:0000256" key="3">
    <source>
        <dbReference type="ARBA" id="ARBA00022737"/>
    </source>
</evidence>
<accession>A0AAJ8JSM5</accession>
<dbReference type="PANTHER" id="PTHR40626:SF11">
    <property type="entry name" value="ZINC FINGER PROTEIN YPR022C"/>
    <property type="match status" value="1"/>
</dbReference>
<dbReference type="GeneID" id="91087095"/>
<dbReference type="InterPro" id="IPR051059">
    <property type="entry name" value="VerF-like"/>
</dbReference>
<protein>
    <recommendedName>
        <fullName evidence="9">C2H2-type domain-containing protein</fullName>
    </recommendedName>
</protein>
<evidence type="ECO:0000256" key="2">
    <source>
        <dbReference type="ARBA" id="ARBA00022723"/>
    </source>
</evidence>
<dbReference type="GO" id="GO:0000785">
    <property type="term" value="C:chromatin"/>
    <property type="evidence" value="ECO:0007669"/>
    <property type="project" value="TreeGrafter"/>
</dbReference>
<dbReference type="RefSeq" id="XP_066068396.1">
    <property type="nucleotide sequence ID" value="XM_066212299.1"/>
</dbReference>
<keyword evidence="5" id="KW-0862">Zinc</keyword>
<evidence type="ECO:0000256" key="4">
    <source>
        <dbReference type="ARBA" id="ARBA00022771"/>
    </source>
</evidence>
<dbReference type="SUPFAM" id="SSF57667">
    <property type="entry name" value="beta-beta-alpha zinc fingers"/>
    <property type="match status" value="1"/>
</dbReference>
<dbReference type="GO" id="GO:0006351">
    <property type="term" value="P:DNA-templated transcription"/>
    <property type="evidence" value="ECO:0007669"/>
    <property type="project" value="InterPro"/>
</dbReference>
<feature type="domain" description="C2H2-type" evidence="9">
    <location>
        <begin position="37"/>
        <end position="66"/>
    </location>
</feature>
<dbReference type="EMBL" id="CP143786">
    <property type="protein sequence ID" value="WVN87696.1"/>
    <property type="molecule type" value="Genomic_DNA"/>
</dbReference>
<reference evidence="10" key="1">
    <citation type="submission" date="2016-06" db="EMBL/GenBank/DDBJ databases">
        <authorList>
            <person name="Cuomo C."/>
            <person name="Litvintseva A."/>
            <person name="Heitman J."/>
            <person name="Chen Y."/>
            <person name="Sun S."/>
            <person name="Springer D."/>
            <person name="Dromer F."/>
            <person name="Young S."/>
            <person name="Zeng Q."/>
            <person name="Chapman S."/>
            <person name="Gujja S."/>
            <person name="Saif S."/>
            <person name="Birren B."/>
        </authorList>
    </citation>
    <scope>NUCLEOTIDE SEQUENCE</scope>
    <source>
        <strain evidence="10">CBS 7841</strain>
    </source>
</reference>
<feature type="compositionally biased region" description="Polar residues" evidence="8">
    <location>
        <begin position="136"/>
        <end position="148"/>
    </location>
</feature>
<dbReference type="PROSITE" id="PS00028">
    <property type="entry name" value="ZINC_FINGER_C2H2_1"/>
    <property type="match status" value="1"/>
</dbReference>
<feature type="region of interest" description="Disordered" evidence="8">
    <location>
        <begin position="127"/>
        <end position="148"/>
    </location>
</feature>
<evidence type="ECO:0000256" key="5">
    <source>
        <dbReference type="ARBA" id="ARBA00022833"/>
    </source>
</evidence>
<reference evidence="10" key="2">
    <citation type="journal article" date="2022" name="Elife">
        <title>Obligate sexual reproduction of a homothallic fungus closely related to the Cryptococcus pathogenic species complex.</title>
        <authorList>
            <person name="Passer A.R."/>
            <person name="Clancey S.A."/>
            <person name="Shea T."/>
            <person name="David-Palma M."/>
            <person name="Averette A.F."/>
            <person name="Boekhout T."/>
            <person name="Porcel B.M."/>
            <person name="Nowrousian M."/>
            <person name="Cuomo C.A."/>
            <person name="Sun S."/>
            <person name="Heitman J."/>
            <person name="Coelho M.A."/>
        </authorList>
    </citation>
    <scope>NUCLEOTIDE SEQUENCE</scope>
    <source>
        <strain evidence="10">CBS 7841</strain>
    </source>
</reference>
<dbReference type="InterPro" id="IPR013087">
    <property type="entry name" value="Znf_C2H2_type"/>
</dbReference>
<feature type="domain" description="C2H2-type" evidence="9">
    <location>
        <begin position="8"/>
        <end position="33"/>
    </location>
</feature>
<dbReference type="PROSITE" id="PS50157">
    <property type="entry name" value="ZINC_FINGER_C2H2_2"/>
    <property type="match status" value="2"/>
</dbReference>
<dbReference type="PANTHER" id="PTHR40626">
    <property type="entry name" value="MIP31509P"/>
    <property type="match status" value="1"/>
</dbReference>
<evidence type="ECO:0000313" key="11">
    <source>
        <dbReference type="Proteomes" id="UP000094043"/>
    </source>
</evidence>
<evidence type="ECO:0000256" key="1">
    <source>
        <dbReference type="ARBA" id="ARBA00004123"/>
    </source>
</evidence>
<dbReference type="Pfam" id="PF04082">
    <property type="entry name" value="Fungal_trans"/>
    <property type="match status" value="1"/>
</dbReference>
<dbReference type="Proteomes" id="UP000094043">
    <property type="component" value="Chromosome 3"/>
</dbReference>
<keyword evidence="3" id="KW-0677">Repeat</keyword>
<proteinExistence type="predicted"/>
<comment type="subcellular location">
    <subcellularLocation>
        <location evidence="1">Nucleus</location>
    </subcellularLocation>
</comment>
<dbReference type="GO" id="GO:0005634">
    <property type="term" value="C:nucleus"/>
    <property type="evidence" value="ECO:0007669"/>
    <property type="project" value="UniProtKB-SubCell"/>
</dbReference>
<sequence length="735" mass="82708">MMGEGNQFSCEHPGCAKSFTRKDHLIRHAANHSQVTYHCPKCNRGFKRQDLLQRHEARNICGDDAPNTSTSIKRQRSISDAPGKPRSNGHRQLAPASLETTAKPTSSTPPSAATSVSVFPVTSITSTATTSSSASLEQTGTQISSQTDYHPANNFIVSDFMGDWGFSLWAPEQWEALLHESLPPSFNETMVDMTLNMPMVPRLQQESAERGQDGVASAMLVARLQRSYPEFDVPLSWVIDSLQNYWTRTAPTFPFIHRGTFDLDTAPTELIVMMSVIGSVHMTPRRDFGHLVSKIRGYLVQGCGFEMPITTLQTFCLCHVHDTWYGTVESQFVAQCMWPVMVAHSRKKGIGVTDKPEFEPQQEEAWATWAKEEERRRAAYCVLLIDTQLSAFWNQHCSRQLSIFAHHLTLPCTRRQWEAPSAQKWFRTRAPITNTPPTPRKNNQRSGYLPGLHPEFQVTSVSDGYSAAVLAALSLEKFSFKVDMDNSMTVQMVLIGLIAIAWDCRTRGGMGIRFREGTKHWRSIVFKAVIALRAAYEQEVVRMGDAVESKDLRDTFSICIISILSDIPMLCVAAGASIFCGSTIGPRQYADAKRRLKLWAQTEDAWTCVWQCARYLRQSLFAEWGLYTPWAVFLTTLVCWAYSWSYTCEETAPIPHSSVLPHSSRLTSSTTQNIHTVIVAWLDRILQAQGRLDTLDDEIKQMMEYVARQLEIGESTARENGALLKRLATRLVVQS</sequence>
<dbReference type="Pfam" id="PF00096">
    <property type="entry name" value="zf-C2H2"/>
    <property type="match status" value="2"/>
</dbReference>
<dbReference type="GO" id="GO:0000978">
    <property type="term" value="F:RNA polymerase II cis-regulatory region sequence-specific DNA binding"/>
    <property type="evidence" value="ECO:0007669"/>
    <property type="project" value="InterPro"/>
</dbReference>
<dbReference type="AlphaFoldDB" id="A0AAJ8JSM5"/>
<name>A0AAJ8JSM5_9TREE</name>
<evidence type="ECO:0000259" key="9">
    <source>
        <dbReference type="PROSITE" id="PS50157"/>
    </source>
</evidence>
<organism evidence="10 11">
    <name type="scientific">Cryptococcus depauperatus CBS 7841</name>
    <dbReference type="NCBI Taxonomy" id="1295531"/>
    <lineage>
        <taxon>Eukaryota</taxon>
        <taxon>Fungi</taxon>
        <taxon>Dikarya</taxon>
        <taxon>Basidiomycota</taxon>
        <taxon>Agaricomycotina</taxon>
        <taxon>Tremellomycetes</taxon>
        <taxon>Tremellales</taxon>
        <taxon>Cryptococcaceae</taxon>
        <taxon>Cryptococcus</taxon>
    </lineage>
</organism>
<dbReference type="CDD" id="cd12148">
    <property type="entry name" value="fungal_TF_MHR"/>
    <property type="match status" value="1"/>
</dbReference>